<gene>
    <name evidence="1" type="ORF">P8C59_004020</name>
</gene>
<dbReference type="EMBL" id="JAQQPM010000003">
    <property type="protein sequence ID" value="KAK2069438.1"/>
    <property type="molecule type" value="Genomic_DNA"/>
</dbReference>
<dbReference type="Proteomes" id="UP001217918">
    <property type="component" value="Unassembled WGS sequence"/>
</dbReference>
<proteinExistence type="predicted"/>
<evidence type="ECO:0000313" key="2">
    <source>
        <dbReference type="Proteomes" id="UP001217918"/>
    </source>
</evidence>
<keyword evidence="2" id="KW-1185">Reference proteome</keyword>
<organism evidence="1 2">
    <name type="scientific">Phyllachora maydis</name>
    <dbReference type="NCBI Taxonomy" id="1825666"/>
    <lineage>
        <taxon>Eukaryota</taxon>
        <taxon>Fungi</taxon>
        <taxon>Dikarya</taxon>
        <taxon>Ascomycota</taxon>
        <taxon>Pezizomycotina</taxon>
        <taxon>Sordariomycetes</taxon>
        <taxon>Sordariomycetidae</taxon>
        <taxon>Phyllachorales</taxon>
        <taxon>Phyllachoraceae</taxon>
        <taxon>Phyllachora</taxon>
    </lineage>
</organism>
<dbReference type="AlphaFoldDB" id="A0AAD9MD11"/>
<sequence length="72" mass="8314">MYPGLCDTSMMRHDGRTHFDFGLPCVLPRQAFRVELPHRSKTYLISWMAIHALLTWEFPHTSGSFPKVHGAE</sequence>
<evidence type="ECO:0000313" key="1">
    <source>
        <dbReference type="EMBL" id="KAK2069438.1"/>
    </source>
</evidence>
<comment type="caution">
    <text evidence="1">The sequence shown here is derived from an EMBL/GenBank/DDBJ whole genome shotgun (WGS) entry which is preliminary data.</text>
</comment>
<accession>A0AAD9MD11</accession>
<protein>
    <submittedName>
        <fullName evidence="1">Uncharacterized protein</fullName>
    </submittedName>
</protein>
<reference evidence="1" key="1">
    <citation type="journal article" date="2023" name="Mol. Plant Microbe Interact.">
        <title>Elucidating the Obligate Nature and Biological Capacity of an Invasive Fungal Corn Pathogen.</title>
        <authorList>
            <person name="MacCready J.S."/>
            <person name="Roggenkamp E.M."/>
            <person name="Gdanetz K."/>
            <person name="Chilvers M.I."/>
        </authorList>
    </citation>
    <scope>NUCLEOTIDE SEQUENCE</scope>
    <source>
        <strain evidence="1">PM02</strain>
    </source>
</reference>
<name>A0AAD9MD11_9PEZI</name>